<organism evidence="1 2">
    <name type="scientific">candidate division MSBL1 archaeon SCGC-AAA261O19</name>
    <dbReference type="NCBI Taxonomy" id="1698277"/>
    <lineage>
        <taxon>Archaea</taxon>
        <taxon>Methanobacteriati</taxon>
        <taxon>Methanobacteriota</taxon>
        <taxon>candidate division MSBL1</taxon>
    </lineage>
</organism>
<evidence type="ECO:0000313" key="2">
    <source>
        <dbReference type="Proteomes" id="UP000070076"/>
    </source>
</evidence>
<protein>
    <submittedName>
        <fullName evidence="1">Uncharacterized protein</fullName>
    </submittedName>
</protein>
<dbReference type="Proteomes" id="UP000070076">
    <property type="component" value="Unassembled WGS sequence"/>
</dbReference>
<comment type="caution">
    <text evidence="1">The sequence shown here is derived from an EMBL/GenBank/DDBJ whole genome shotgun (WGS) entry which is preliminary data.</text>
</comment>
<gene>
    <name evidence="1" type="ORF">AKJ48_01130</name>
</gene>
<sequence>MVLIIPSRKVRNHLTSENIIYFVSDKKRNEDEDWITDKFGGKKIADANIELERKIDLSTHKNLEAILYMWLKTYVEHSGFENTYQWIGDIKKSNDGETPEELYLYEIILSNNASST</sequence>
<accession>A0A133VEK6</accession>
<keyword evidence="2" id="KW-1185">Reference proteome</keyword>
<proteinExistence type="predicted"/>
<name>A0A133VEK6_9EURY</name>
<reference evidence="1 2" key="1">
    <citation type="journal article" date="2016" name="Sci. Rep.">
        <title>Metabolic traits of an uncultured archaeal lineage -MSBL1- from brine pools of the Red Sea.</title>
        <authorList>
            <person name="Mwirichia R."/>
            <person name="Alam I."/>
            <person name="Rashid M."/>
            <person name="Vinu M."/>
            <person name="Ba-Alawi W."/>
            <person name="Anthony Kamau A."/>
            <person name="Kamanda Ngugi D."/>
            <person name="Goker M."/>
            <person name="Klenk H.P."/>
            <person name="Bajic V."/>
            <person name="Stingl U."/>
        </authorList>
    </citation>
    <scope>NUCLEOTIDE SEQUENCE [LARGE SCALE GENOMIC DNA]</scope>
    <source>
        <strain evidence="1">SCGC-AAA261O19</strain>
    </source>
</reference>
<dbReference type="EMBL" id="LHYB01000008">
    <property type="protein sequence ID" value="KXB04880.1"/>
    <property type="molecule type" value="Genomic_DNA"/>
</dbReference>
<evidence type="ECO:0000313" key="1">
    <source>
        <dbReference type="EMBL" id="KXB04880.1"/>
    </source>
</evidence>
<dbReference type="AlphaFoldDB" id="A0A133VEK6"/>